<dbReference type="Pfam" id="PF02811">
    <property type="entry name" value="PHP"/>
    <property type="match status" value="1"/>
</dbReference>
<dbReference type="SUPFAM" id="SSF89550">
    <property type="entry name" value="PHP domain-like"/>
    <property type="match status" value="1"/>
</dbReference>
<dbReference type="InterPro" id="IPR004013">
    <property type="entry name" value="PHP_dom"/>
</dbReference>
<dbReference type="InterPro" id="IPR003141">
    <property type="entry name" value="Pol/His_phosphatase_N"/>
</dbReference>
<name>A0A173WVA6_9FIRM</name>
<dbReference type="AlphaFoldDB" id="A0A173WVA6"/>
<evidence type="ECO:0000313" key="2">
    <source>
        <dbReference type="EMBL" id="CUN43030.1"/>
    </source>
</evidence>
<dbReference type="PANTHER" id="PTHR36928:SF1">
    <property type="entry name" value="PHOSPHATASE YCDX-RELATED"/>
    <property type="match status" value="1"/>
</dbReference>
<dbReference type="Gene3D" id="3.20.20.140">
    <property type="entry name" value="Metal-dependent hydrolases"/>
    <property type="match status" value="1"/>
</dbReference>
<dbReference type="EMBL" id="CYZP01000001">
    <property type="protein sequence ID" value="CUN43030.1"/>
    <property type="molecule type" value="Genomic_DNA"/>
</dbReference>
<proteinExistence type="predicted"/>
<dbReference type="GO" id="GO:0042578">
    <property type="term" value="F:phosphoric ester hydrolase activity"/>
    <property type="evidence" value="ECO:0007669"/>
    <property type="project" value="TreeGrafter"/>
</dbReference>
<dbReference type="PANTHER" id="PTHR36928">
    <property type="entry name" value="PHOSPHATASE YCDX-RELATED"/>
    <property type="match status" value="1"/>
</dbReference>
<dbReference type="RefSeq" id="WP_055057222.1">
    <property type="nucleotide sequence ID" value="NZ_CYZP01000001.1"/>
</dbReference>
<dbReference type="Proteomes" id="UP000095645">
    <property type="component" value="Unassembled WGS sequence"/>
</dbReference>
<protein>
    <submittedName>
        <fullName evidence="2">Probable phosphatase YcdX</fullName>
        <ecNumber evidence="2">3.1.3.-</ecNumber>
    </submittedName>
</protein>
<keyword evidence="2" id="KW-0378">Hydrolase</keyword>
<dbReference type="SMART" id="SM00481">
    <property type="entry name" value="POLIIIAc"/>
    <property type="match status" value="1"/>
</dbReference>
<dbReference type="EC" id="3.1.3.-" evidence="2"/>
<dbReference type="GO" id="GO:0008270">
    <property type="term" value="F:zinc ion binding"/>
    <property type="evidence" value="ECO:0007669"/>
    <property type="project" value="TreeGrafter"/>
</dbReference>
<evidence type="ECO:0000259" key="1">
    <source>
        <dbReference type="SMART" id="SM00481"/>
    </source>
</evidence>
<organism evidence="2 3">
    <name type="scientific">Blautia obeum</name>
    <dbReference type="NCBI Taxonomy" id="40520"/>
    <lineage>
        <taxon>Bacteria</taxon>
        <taxon>Bacillati</taxon>
        <taxon>Bacillota</taxon>
        <taxon>Clostridia</taxon>
        <taxon>Lachnospirales</taxon>
        <taxon>Lachnospiraceae</taxon>
        <taxon>Blautia</taxon>
    </lineage>
</organism>
<evidence type="ECO:0000313" key="3">
    <source>
        <dbReference type="Proteomes" id="UP000095645"/>
    </source>
</evidence>
<sequence>MYLSDIHTHSIASGHGTNCTISDMAKEAGRKGLKLLGISDHGPGTLASGTSSYFRSLPFCPRKRFNVDILYGVELNILNADGQIDLSDELLNNLDYAIISMHRQNYKSGSVPENTQAYIRAMKHPAVKILGHCDDIHFPVDYNALAKAAMKENVIFEINEASLASYGYRGDTSSNAAQILHYSLRYKLPIILSSDSHGKDHIGDFTYAAEFVHQLMFPESLILNNQIPRLKVLLQTRSGT</sequence>
<dbReference type="InterPro" id="IPR050243">
    <property type="entry name" value="PHP_phosphatase"/>
</dbReference>
<dbReference type="InterPro" id="IPR016195">
    <property type="entry name" value="Pol/histidinol_Pase-like"/>
</dbReference>
<reference evidence="2 3" key="1">
    <citation type="submission" date="2015-09" db="EMBL/GenBank/DDBJ databases">
        <authorList>
            <consortium name="Pathogen Informatics"/>
        </authorList>
    </citation>
    <scope>NUCLEOTIDE SEQUENCE [LARGE SCALE GENOMIC DNA]</scope>
    <source>
        <strain evidence="2 3">2789STDY5834861</strain>
    </source>
</reference>
<accession>A0A173WVA6</accession>
<gene>
    <name evidence="2" type="primary">ycdX_1</name>
    <name evidence="2" type="ORF">ERS852476_00080</name>
</gene>
<feature type="domain" description="Polymerase/histidinol phosphatase N-terminal" evidence="1">
    <location>
        <begin position="4"/>
        <end position="79"/>
    </location>
</feature>
<dbReference type="GO" id="GO:0005829">
    <property type="term" value="C:cytosol"/>
    <property type="evidence" value="ECO:0007669"/>
    <property type="project" value="TreeGrafter"/>
</dbReference>